<comment type="caution">
    <text evidence="2">The sequence shown here is derived from an EMBL/GenBank/DDBJ whole genome shotgun (WGS) entry which is preliminary data.</text>
</comment>
<feature type="compositionally biased region" description="Acidic residues" evidence="1">
    <location>
        <begin position="181"/>
        <end position="192"/>
    </location>
</feature>
<feature type="compositionally biased region" description="Basic residues" evidence="1">
    <location>
        <begin position="148"/>
        <end position="158"/>
    </location>
</feature>
<dbReference type="AlphaFoldDB" id="A0AA35WFG1"/>
<feature type="region of interest" description="Disordered" evidence="1">
    <location>
        <begin position="132"/>
        <end position="214"/>
    </location>
</feature>
<evidence type="ECO:0000313" key="3">
    <source>
        <dbReference type="Proteomes" id="UP001174909"/>
    </source>
</evidence>
<reference evidence="2" key="1">
    <citation type="submission" date="2023-03" db="EMBL/GenBank/DDBJ databases">
        <authorList>
            <person name="Steffen K."/>
            <person name="Cardenas P."/>
        </authorList>
    </citation>
    <scope>NUCLEOTIDE SEQUENCE</scope>
</reference>
<dbReference type="EMBL" id="CASHTH010001755">
    <property type="protein sequence ID" value="CAI8019508.1"/>
    <property type="molecule type" value="Genomic_DNA"/>
</dbReference>
<name>A0AA35WFG1_GEOBA</name>
<gene>
    <name evidence="2" type="ORF">GBAR_LOCUS11722</name>
</gene>
<accession>A0AA35WFG1</accession>
<feature type="compositionally biased region" description="Polar residues" evidence="1">
    <location>
        <begin position="204"/>
        <end position="214"/>
    </location>
</feature>
<evidence type="ECO:0000313" key="2">
    <source>
        <dbReference type="EMBL" id="CAI8019508.1"/>
    </source>
</evidence>
<sequence>MGSRVFYDQMLVDACQQQQFRITDEIDVTTMKEYMQARQVKPISECIVGSIQYVSTVDETPAYLGGKDNTWRKLNLEALPRHSMMYSVLELLETCSGGSAAAPSGGLSLEKLRSFTRPPTQTEQIQRIKTVSSLRTGEGERSGSRGSRIARKRARRMRQTFGLRSPSTPQHSQSGRTEGGSEGEEEAGEMDSDIEKEASELYEWTQNLSFEDVQ</sequence>
<dbReference type="Proteomes" id="UP001174909">
    <property type="component" value="Unassembled WGS sequence"/>
</dbReference>
<organism evidence="2 3">
    <name type="scientific">Geodia barretti</name>
    <name type="common">Barrett's horny sponge</name>
    <dbReference type="NCBI Taxonomy" id="519541"/>
    <lineage>
        <taxon>Eukaryota</taxon>
        <taxon>Metazoa</taxon>
        <taxon>Porifera</taxon>
        <taxon>Demospongiae</taxon>
        <taxon>Heteroscleromorpha</taxon>
        <taxon>Tetractinellida</taxon>
        <taxon>Astrophorina</taxon>
        <taxon>Geodiidae</taxon>
        <taxon>Geodia</taxon>
    </lineage>
</organism>
<dbReference type="PANTHER" id="PTHR33504">
    <property type="entry name" value="NADH DEHYDROGENASE (UBIQUINONE) 1 BETA SUBCOMPLEX, 4"/>
    <property type="match status" value="1"/>
</dbReference>
<keyword evidence="3" id="KW-1185">Reference proteome</keyword>
<proteinExistence type="predicted"/>
<protein>
    <submittedName>
        <fullName evidence="2">Uncharacterized protein</fullName>
    </submittedName>
</protein>
<feature type="compositionally biased region" description="Polar residues" evidence="1">
    <location>
        <begin position="165"/>
        <end position="176"/>
    </location>
</feature>
<evidence type="ECO:0000256" key="1">
    <source>
        <dbReference type="SAM" id="MobiDB-lite"/>
    </source>
</evidence>
<dbReference type="PANTHER" id="PTHR33504:SF1">
    <property type="entry name" value="FAMILY WITH SEQUENCE SIMILARITY 90, MEMBER A1B"/>
    <property type="match status" value="1"/>
</dbReference>